<keyword evidence="8" id="KW-0675">Receptor</keyword>
<feature type="domain" description="Nuclear receptor" evidence="10">
    <location>
        <begin position="26"/>
        <end position="101"/>
    </location>
</feature>
<evidence type="ECO:0000256" key="2">
    <source>
        <dbReference type="ARBA" id="ARBA00022723"/>
    </source>
</evidence>
<dbReference type="InterPro" id="IPR035500">
    <property type="entry name" value="NHR-like_dom_sf"/>
</dbReference>
<name>A0ABR1BLK4_NECAM</name>
<dbReference type="Gene3D" id="1.10.565.10">
    <property type="entry name" value="Retinoid X Receptor"/>
    <property type="match status" value="1"/>
</dbReference>
<evidence type="ECO:0000256" key="8">
    <source>
        <dbReference type="ARBA" id="ARBA00023170"/>
    </source>
</evidence>
<evidence type="ECO:0000256" key="5">
    <source>
        <dbReference type="ARBA" id="ARBA00023015"/>
    </source>
</evidence>
<comment type="similarity">
    <text evidence="1">Belongs to the nuclear hormone receptor family. NR1 subfamily.</text>
</comment>
<comment type="caution">
    <text evidence="12">The sequence shown here is derived from an EMBL/GenBank/DDBJ whole genome shotgun (WGS) entry which is preliminary data.</text>
</comment>
<evidence type="ECO:0000256" key="1">
    <source>
        <dbReference type="ARBA" id="ARBA00008092"/>
    </source>
</evidence>
<accession>A0ABR1BLK4</accession>
<evidence type="ECO:0000256" key="7">
    <source>
        <dbReference type="ARBA" id="ARBA00023163"/>
    </source>
</evidence>
<evidence type="ECO:0000256" key="4">
    <source>
        <dbReference type="ARBA" id="ARBA00022833"/>
    </source>
</evidence>
<dbReference type="Pfam" id="PF00105">
    <property type="entry name" value="zf-C4"/>
    <property type="match status" value="1"/>
</dbReference>
<reference evidence="12 13" key="1">
    <citation type="submission" date="2023-08" db="EMBL/GenBank/DDBJ databases">
        <title>A Necator americanus chromosomal reference genome.</title>
        <authorList>
            <person name="Ilik V."/>
            <person name="Petrzelkova K.J."/>
            <person name="Pardy F."/>
            <person name="Fuh T."/>
            <person name="Niatou-Singa F.S."/>
            <person name="Gouil Q."/>
            <person name="Baker L."/>
            <person name="Ritchie M.E."/>
            <person name="Jex A.R."/>
            <person name="Gazzola D."/>
            <person name="Li H."/>
            <person name="Toshio Fujiwara R."/>
            <person name="Zhan B."/>
            <person name="Aroian R.V."/>
            <person name="Pafco B."/>
            <person name="Schwarz E.M."/>
        </authorList>
    </citation>
    <scope>NUCLEOTIDE SEQUENCE [LARGE SCALE GENOMIC DNA]</scope>
    <source>
        <strain evidence="12 13">Aroian</strain>
        <tissue evidence="12">Whole animal</tissue>
    </source>
</reference>
<dbReference type="InterPro" id="IPR000536">
    <property type="entry name" value="Nucl_hrmn_rcpt_lig-bd"/>
</dbReference>
<organism evidence="12 13">
    <name type="scientific">Necator americanus</name>
    <name type="common">Human hookworm</name>
    <dbReference type="NCBI Taxonomy" id="51031"/>
    <lineage>
        <taxon>Eukaryota</taxon>
        <taxon>Metazoa</taxon>
        <taxon>Ecdysozoa</taxon>
        <taxon>Nematoda</taxon>
        <taxon>Chromadorea</taxon>
        <taxon>Rhabditida</taxon>
        <taxon>Rhabditina</taxon>
        <taxon>Rhabditomorpha</taxon>
        <taxon>Strongyloidea</taxon>
        <taxon>Ancylostomatidae</taxon>
        <taxon>Bunostominae</taxon>
        <taxon>Necator</taxon>
    </lineage>
</organism>
<proteinExistence type="inferred from homology"/>
<keyword evidence="5" id="KW-0805">Transcription regulation</keyword>
<dbReference type="SUPFAM" id="SSF48508">
    <property type="entry name" value="Nuclear receptor ligand-binding domain"/>
    <property type="match status" value="1"/>
</dbReference>
<evidence type="ECO:0008006" key="14">
    <source>
        <dbReference type="Google" id="ProtNLM"/>
    </source>
</evidence>
<dbReference type="PANTHER" id="PTHR24082:SF473">
    <property type="entry name" value="ECDYSONE-INDUCED PROTEIN 75B, ISOFORM B"/>
    <property type="match status" value="1"/>
</dbReference>
<dbReference type="PROSITE" id="PS51843">
    <property type="entry name" value="NR_LBD"/>
    <property type="match status" value="1"/>
</dbReference>
<dbReference type="EMBL" id="JAVFWL010000001">
    <property type="protein sequence ID" value="KAK6727318.1"/>
    <property type="molecule type" value="Genomic_DNA"/>
</dbReference>
<keyword evidence="7" id="KW-0804">Transcription</keyword>
<dbReference type="PANTHER" id="PTHR24082">
    <property type="entry name" value="NUCLEAR HORMONE RECEPTOR"/>
    <property type="match status" value="1"/>
</dbReference>
<dbReference type="InterPro" id="IPR013088">
    <property type="entry name" value="Znf_NHR/GATA"/>
</dbReference>
<dbReference type="PROSITE" id="PS51030">
    <property type="entry name" value="NUCLEAR_REC_DBD_2"/>
    <property type="match status" value="1"/>
</dbReference>
<evidence type="ECO:0000313" key="12">
    <source>
        <dbReference type="EMBL" id="KAK6727318.1"/>
    </source>
</evidence>
<keyword evidence="3" id="KW-0863">Zinc-finger</keyword>
<keyword evidence="13" id="KW-1185">Reference proteome</keyword>
<evidence type="ECO:0000259" key="10">
    <source>
        <dbReference type="PROSITE" id="PS51030"/>
    </source>
</evidence>
<evidence type="ECO:0000256" key="3">
    <source>
        <dbReference type="ARBA" id="ARBA00022771"/>
    </source>
</evidence>
<feature type="domain" description="NR LBD" evidence="11">
    <location>
        <begin position="143"/>
        <end position="369"/>
    </location>
</feature>
<dbReference type="InterPro" id="IPR001723">
    <property type="entry name" value="Nuclear_hrmn_rcpt"/>
</dbReference>
<dbReference type="InterPro" id="IPR001628">
    <property type="entry name" value="Znf_hrmn_rcpt"/>
</dbReference>
<evidence type="ECO:0000259" key="11">
    <source>
        <dbReference type="PROSITE" id="PS51843"/>
    </source>
</evidence>
<dbReference type="PRINTS" id="PR00546">
    <property type="entry name" value="THYROIDHORMR"/>
</dbReference>
<evidence type="ECO:0000256" key="9">
    <source>
        <dbReference type="ARBA" id="ARBA00023242"/>
    </source>
</evidence>
<dbReference type="PRINTS" id="PR00398">
    <property type="entry name" value="STRDHORMONER"/>
</dbReference>
<dbReference type="PROSITE" id="PS00031">
    <property type="entry name" value="NUCLEAR_REC_DBD_1"/>
    <property type="match status" value="1"/>
</dbReference>
<evidence type="ECO:0000256" key="6">
    <source>
        <dbReference type="ARBA" id="ARBA00023125"/>
    </source>
</evidence>
<keyword evidence="2" id="KW-0479">Metal-binding</keyword>
<dbReference type="InterPro" id="IPR050234">
    <property type="entry name" value="Nuclear_hormone_rcpt_NR1"/>
</dbReference>
<dbReference type="Proteomes" id="UP001303046">
    <property type="component" value="Unassembled WGS sequence"/>
</dbReference>
<dbReference type="SUPFAM" id="SSF57716">
    <property type="entry name" value="Glucocorticoid receptor-like (DNA-binding domain)"/>
    <property type="match status" value="1"/>
</dbReference>
<dbReference type="PRINTS" id="PR00047">
    <property type="entry name" value="STROIDFINGER"/>
</dbReference>
<gene>
    <name evidence="12" type="primary">Necator_chrI.g1301</name>
    <name evidence="12" type="ORF">RB195_005175</name>
</gene>
<dbReference type="Gene3D" id="3.30.50.10">
    <property type="entry name" value="Erythroid Transcription Factor GATA-1, subunit A"/>
    <property type="match status" value="1"/>
</dbReference>
<dbReference type="CDD" id="cd06961">
    <property type="entry name" value="NR_DBD_TR"/>
    <property type="match status" value="1"/>
</dbReference>
<dbReference type="InterPro" id="IPR001728">
    <property type="entry name" value="ThyrH_rcpt"/>
</dbReference>
<protein>
    <recommendedName>
        <fullName evidence="14">Zinc finger, C4 type</fullName>
    </recommendedName>
</protein>
<keyword evidence="6" id="KW-0238">DNA-binding</keyword>
<keyword evidence="9" id="KW-0539">Nucleus</keyword>
<sequence length="369" mass="41683">MAPMTNASQRQRSRATPYIPSYMEEGQSCVVCGDAATGLHYRAITCEGCKGFFRRTAQRHLTYVCKSVEKCEINKQTRNICQRCRFLKCRSVGMSTDLVLNEDERVQKRELIKGNRERRHLEQLLTLIKGTPADEAHVKELRFEIDLITKSYCQHIDQPLNSSNVGTGKDNHLVEILRPIVRRSSEFARVIAVWNTLPVVSQMQLLHNTILEVQLLRFISFFDEAENCFRPNVNVSITKHDLLDTLAVEVEGNDEMDELRELVGGLFVAAHSLAALQLDDRLLAVLSAMFIFDPSNLADSSLVPVISPAHARLDDMLHLLSDEASDGMSTTRAFAALVMTVTAFRRICRRLAQHFKPQNAALFEKILGI</sequence>
<evidence type="ECO:0000313" key="13">
    <source>
        <dbReference type="Proteomes" id="UP001303046"/>
    </source>
</evidence>
<keyword evidence="4" id="KW-0862">Zinc</keyword>
<dbReference type="SMART" id="SM00399">
    <property type="entry name" value="ZnF_C4"/>
    <property type="match status" value="1"/>
</dbReference>